<feature type="chain" id="PRO_5018064156" description="Asl1-like glycosyl hydrolase catalytic domain-containing protein" evidence="1">
    <location>
        <begin position="25"/>
        <end position="324"/>
    </location>
</feature>
<dbReference type="GO" id="GO:0071966">
    <property type="term" value="P:fungal-type cell wall polysaccharide metabolic process"/>
    <property type="evidence" value="ECO:0007669"/>
    <property type="project" value="TreeGrafter"/>
</dbReference>
<dbReference type="OrthoDB" id="43654at2759"/>
<dbReference type="RefSeq" id="XP_028463905.1">
    <property type="nucleotide sequence ID" value="XM_028609547.1"/>
</dbReference>
<dbReference type="GO" id="GO:0009277">
    <property type="term" value="C:fungal-type cell wall"/>
    <property type="evidence" value="ECO:0007669"/>
    <property type="project" value="TreeGrafter"/>
</dbReference>
<dbReference type="FunFam" id="3.20.20.80:FF:000207">
    <property type="entry name" value="Glycoside hydrolase family 128 protein"/>
    <property type="match status" value="1"/>
</dbReference>
<feature type="signal peptide" evidence="1">
    <location>
        <begin position="1"/>
        <end position="24"/>
    </location>
</feature>
<proteinExistence type="predicted"/>
<evidence type="ECO:0000313" key="4">
    <source>
        <dbReference type="Proteomes" id="UP000272025"/>
    </source>
</evidence>
<evidence type="ECO:0000313" key="3">
    <source>
        <dbReference type="EMBL" id="ROT36099.1"/>
    </source>
</evidence>
<dbReference type="InterPro" id="IPR024655">
    <property type="entry name" value="Asl1_glyco_hydro_catalytic"/>
</dbReference>
<evidence type="ECO:0000259" key="2">
    <source>
        <dbReference type="Pfam" id="PF11790"/>
    </source>
</evidence>
<dbReference type="Pfam" id="PF11790">
    <property type="entry name" value="Glyco_hydro_cc"/>
    <property type="match status" value="1"/>
</dbReference>
<dbReference type="Gene3D" id="3.20.20.80">
    <property type="entry name" value="Glycosidases"/>
    <property type="match status" value="1"/>
</dbReference>
<reference evidence="3 4" key="1">
    <citation type="journal article" date="2018" name="Mol. Ecol.">
        <title>The obligate alkalophilic soda-lake fungus Sodiomyces alkalinus has shifted to a protein diet.</title>
        <authorList>
            <person name="Grum-Grzhimaylo A.A."/>
            <person name="Falkoski D.L."/>
            <person name="van den Heuvel J."/>
            <person name="Valero-Jimenez C.A."/>
            <person name="Min B."/>
            <person name="Choi I.G."/>
            <person name="Lipzen A."/>
            <person name="Daum C.G."/>
            <person name="Aanen D.K."/>
            <person name="Tsang A."/>
            <person name="Henrissat B."/>
            <person name="Bilanenko E.N."/>
            <person name="de Vries R.P."/>
            <person name="van Kan J.A.L."/>
            <person name="Grigoriev I.V."/>
            <person name="Debets A.J.M."/>
        </authorList>
    </citation>
    <scope>NUCLEOTIDE SEQUENCE [LARGE SCALE GENOMIC DNA]</scope>
    <source>
        <strain evidence="3 4">F11</strain>
    </source>
</reference>
<accession>A0A3N2PNM5</accession>
<dbReference type="SUPFAM" id="SSF51445">
    <property type="entry name" value="(Trans)glycosidases"/>
    <property type="match status" value="1"/>
</dbReference>
<name>A0A3N2PNM5_SODAK</name>
<keyword evidence="4" id="KW-1185">Reference proteome</keyword>
<dbReference type="GeneID" id="39578025"/>
<dbReference type="STRING" id="1314773.A0A3N2PNM5"/>
<gene>
    <name evidence="3" type="ORF">SODALDRAFT_320546</name>
</gene>
<dbReference type="Proteomes" id="UP000272025">
    <property type="component" value="Unassembled WGS sequence"/>
</dbReference>
<dbReference type="InterPro" id="IPR053183">
    <property type="entry name" value="ASL1"/>
</dbReference>
<dbReference type="AlphaFoldDB" id="A0A3N2PNM5"/>
<sequence>MLLPAQILRLVATSSLLFPLAVTAQRNPKRGLCFTPNADYPEDNQVWTQSGSQLSWYYNYGVDPSPAFADLSQEEFEFIPMMWGVDRDNLQDTSFRDRVARLIEDGRNITRVMGFNEPDIDHSGGSGIPPRDAARAWVANFVPLQEMGIQVGLPAMTGAPAGLVWLHEFLDHCSELVSSGNSRTNCTYDFLPVHWYDNFEGFASHIGERVFHFPNTSIWVTEYAYAHQELEPTQQFFNMSLEYMDRLDEIGGYSYFGAFRSAESNVGPNAPFLNNAGDLTDVGAWYLGLDTTGVDPQSAAVPWRAPLAMVVAATLVGVSFSGIY</sequence>
<dbReference type="PANTHER" id="PTHR34154:SF3">
    <property type="entry name" value="ALKALI-SENSITIVE LINKAGE PROTEIN 1"/>
    <property type="match status" value="1"/>
</dbReference>
<evidence type="ECO:0000256" key="1">
    <source>
        <dbReference type="SAM" id="SignalP"/>
    </source>
</evidence>
<organism evidence="3 4">
    <name type="scientific">Sodiomyces alkalinus (strain CBS 110278 / VKM F-3762 / F11)</name>
    <name type="common">Alkaliphilic filamentous fungus</name>
    <dbReference type="NCBI Taxonomy" id="1314773"/>
    <lineage>
        <taxon>Eukaryota</taxon>
        <taxon>Fungi</taxon>
        <taxon>Dikarya</taxon>
        <taxon>Ascomycota</taxon>
        <taxon>Pezizomycotina</taxon>
        <taxon>Sordariomycetes</taxon>
        <taxon>Hypocreomycetidae</taxon>
        <taxon>Glomerellales</taxon>
        <taxon>Plectosphaerellaceae</taxon>
        <taxon>Sodiomyces</taxon>
    </lineage>
</organism>
<feature type="domain" description="Asl1-like glycosyl hydrolase catalytic" evidence="2">
    <location>
        <begin position="32"/>
        <end position="286"/>
    </location>
</feature>
<keyword evidence="1" id="KW-0732">Signal</keyword>
<dbReference type="PANTHER" id="PTHR34154">
    <property type="entry name" value="ALKALI-SENSITIVE LINKAGE PROTEIN 1"/>
    <property type="match status" value="1"/>
</dbReference>
<dbReference type="EMBL" id="ML119060">
    <property type="protein sequence ID" value="ROT36099.1"/>
    <property type="molecule type" value="Genomic_DNA"/>
</dbReference>
<dbReference type="InterPro" id="IPR017853">
    <property type="entry name" value="GH"/>
</dbReference>
<protein>
    <recommendedName>
        <fullName evidence="2">Asl1-like glycosyl hydrolase catalytic domain-containing protein</fullName>
    </recommendedName>
</protein>